<dbReference type="Gene3D" id="6.10.140.30">
    <property type="entry name" value="Anti-sigma-28 factor FlgM"/>
    <property type="match status" value="1"/>
</dbReference>
<dbReference type="Proteomes" id="UP001596143">
    <property type="component" value="Unassembled WGS sequence"/>
</dbReference>
<evidence type="ECO:0000256" key="5">
    <source>
        <dbReference type="ARBA" id="ARBA00023015"/>
    </source>
</evidence>
<keyword evidence="9" id="KW-0282">Flagellum</keyword>
<evidence type="ECO:0000256" key="3">
    <source>
        <dbReference type="ARBA" id="ARBA00022491"/>
    </source>
</evidence>
<keyword evidence="4" id="KW-1005">Bacterial flagellum biogenesis</keyword>
<evidence type="ECO:0000313" key="10">
    <source>
        <dbReference type="Proteomes" id="UP001596143"/>
    </source>
</evidence>
<feature type="region of interest" description="Disordered" evidence="7">
    <location>
        <begin position="1"/>
        <end position="55"/>
    </location>
</feature>
<keyword evidence="3" id="KW-0678">Repressor</keyword>
<evidence type="ECO:0000256" key="1">
    <source>
        <dbReference type="ARBA" id="ARBA00005322"/>
    </source>
</evidence>
<reference evidence="10" key="1">
    <citation type="journal article" date="2019" name="Int. J. Syst. Evol. Microbiol.">
        <title>The Global Catalogue of Microorganisms (GCM) 10K type strain sequencing project: providing services to taxonomists for standard genome sequencing and annotation.</title>
        <authorList>
            <consortium name="The Broad Institute Genomics Platform"/>
            <consortium name="The Broad Institute Genome Sequencing Center for Infectious Disease"/>
            <person name="Wu L."/>
            <person name="Ma J."/>
        </authorList>
    </citation>
    <scope>NUCLEOTIDE SEQUENCE [LARGE SCALE GENOMIC DNA]</scope>
    <source>
        <strain evidence="10">CGMCC 1.15790</strain>
    </source>
</reference>
<keyword evidence="9" id="KW-0966">Cell projection</keyword>
<evidence type="ECO:0000256" key="7">
    <source>
        <dbReference type="SAM" id="MobiDB-lite"/>
    </source>
</evidence>
<dbReference type="NCBIfam" id="TIGR03824">
    <property type="entry name" value="FlgM_jcvi"/>
    <property type="match status" value="1"/>
</dbReference>
<dbReference type="InterPro" id="IPR035890">
    <property type="entry name" value="Anti-sigma-28_factor_FlgM_sf"/>
</dbReference>
<dbReference type="RefSeq" id="WP_270898335.1">
    <property type="nucleotide sequence ID" value="NZ_JBHSPF010000022.1"/>
</dbReference>
<evidence type="ECO:0000256" key="6">
    <source>
        <dbReference type="ARBA" id="ARBA00023163"/>
    </source>
</evidence>
<feature type="compositionally biased region" description="Basic and acidic residues" evidence="7">
    <location>
        <begin position="23"/>
        <end position="44"/>
    </location>
</feature>
<evidence type="ECO:0000313" key="9">
    <source>
        <dbReference type="EMBL" id="MFC5628458.1"/>
    </source>
</evidence>
<organism evidence="9 10">
    <name type="scientific">Aliibacillus thermotolerans</name>
    <dbReference type="NCBI Taxonomy" id="1834418"/>
    <lineage>
        <taxon>Bacteria</taxon>
        <taxon>Bacillati</taxon>
        <taxon>Bacillota</taxon>
        <taxon>Bacilli</taxon>
        <taxon>Bacillales</taxon>
        <taxon>Bacillaceae</taxon>
        <taxon>Aliibacillus</taxon>
    </lineage>
</organism>
<dbReference type="EMBL" id="JBHSPF010000022">
    <property type="protein sequence ID" value="MFC5628458.1"/>
    <property type="molecule type" value="Genomic_DNA"/>
</dbReference>
<keyword evidence="6" id="KW-0804">Transcription</keyword>
<proteinExistence type="inferred from homology"/>
<gene>
    <name evidence="9" type="primary">flgM</name>
    <name evidence="9" type="ORF">ACFPTR_06040</name>
</gene>
<evidence type="ECO:0000256" key="2">
    <source>
        <dbReference type="ARBA" id="ARBA00017823"/>
    </source>
</evidence>
<name>A0ABW0U5L8_9BACI</name>
<comment type="similarity">
    <text evidence="1">Belongs to the FlgM family.</text>
</comment>
<sequence>MNYVKINPLGPTNPYHRNQSIQRPEKENHSRNERDKVEISKEAQHMQQGPDIRAWREEKVEAVKRKVESGSYEVNPKEVARRFYEFWTGK</sequence>
<feature type="domain" description="Anti-sigma-28 factor FlgM C-terminal" evidence="8">
    <location>
        <begin position="35"/>
        <end position="82"/>
    </location>
</feature>
<protein>
    <recommendedName>
        <fullName evidence="2">Negative regulator of flagellin synthesis</fullName>
    </recommendedName>
</protein>
<keyword evidence="10" id="KW-1185">Reference proteome</keyword>
<evidence type="ECO:0000259" key="8">
    <source>
        <dbReference type="Pfam" id="PF04316"/>
    </source>
</evidence>
<keyword evidence="9" id="KW-0969">Cilium</keyword>
<dbReference type="InterPro" id="IPR007412">
    <property type="entry name" value="FlgM"/>
</dbReference>
<evidence type="ECO:0000256" key="4">
    <source>
        <dbReference type="ARBA" id="ARBA00022795"/>
    </source>
</evidence>
<comment type="caution">
    <text evidence="9">The sequence shown here is derived from an EMBL/GenBank/DDBJ whole genome shotgun (WGS) entry which is preliminary data.</text>
</comment>
<dbReference type="SUPFAM" id="SSF101498">
    <property type="entry name" value="Anti-sigma factor FlgM"/>
    <property type="match status" value="1"/>
</dbReference>
<dbReference type="Pfam" id="PF04316">
    <property type="entry name" value="FlgM"/>
    <property type="match status" value="1"/>
</dbReference>
<keyword evidence="5" id="KW-0805">Transcription regulation</keyword>
<accession>A0ABW0U5L8</accession>
<dbReference type="InterPro" id="IPR031316">
    <property type="entry name" value="FlgM_C"/>
</dbReference>